<dbReference type="OrthoDB" id="5984265at2759"/>
<keyword evidence="8 14" id="KW-0067">ATP-binding</keyword>
<dbReference type="GO" id="GO:0007169">
    <property type="term" value="P:cell surface receptor protein tyrosine kinase signaling pathway"/>
    <property type="evidence" value="ECO:0007669"/>
    <property type="project" value="TreeGrafter"/>
</dbReference>
<dbReference type="PRINTS" id="PR00109">
    <property type="entry name" value="TYRKINASE"/>
</dbReference>
<comment type="catalytic activity">
    <reaction evidence="13">
        <text>L-tyrosyl-[protein] + ATP = O-phospho-L-tyrosyl-[protein] + ADP + H(+)</text>
        <dbReference type="Rhea" id="RHEA:10596"/>
        <dbReference type="Rhea" id="RHEA-COMP:10136"/>
        <dbReference type="Rhea" id="RHEA-COMP:20101"/>
        <dbReference type="ChEBI" id="CHEBI:15378"/>
        <dbReference type="ChEBI" id="CHEBI:30616"/>
        <dbReference type="ChEBI" id="CHEBI:46858"/>
        <dbReference type="ChEBI" id="CHEBI:61978"/>
        <dbReference type="ChEBI" id="CHEBI:456216"/>
        <dbReference type="EC" id="2.7.10.1"/>
    </reaction>
</comment>
<dbReference type="InterPro" id="IPR050122">
    <property type="entry name" value="RTK"/>
</dbReference>
<reference evidence="17" key="1">
    <citation type="submission" date="2022-01" db="EMBL/GenBank/DDBJ databases">
        <authorList>
            <person name="Braso-Vives M."/>
        </authorList>
    </citation>
    <scope>NUCLEOTIDE SEQUENCE</scope>
</reference>
<dbReference type="InterPro" id="IPR008266">
    <property type="entry name" value="Tyr_kinase_AS"/>
</dbReference>
<dbReference type="PANTHER" id="PTHR24416:SF617">
    <property type="entry name" value="RET ONCOGENE, ISOFORM A"/>
    <property type="match status" value="1"/>
</dbReference>
<dbReference type="Gene3D" id="2.60.40.60">
    <property type="entry name" value="Cadherins"/>
    <property type="match status" value="1"/>
</dbReference>
<protein>
    <recommendedName>
        <fullName evidence="2">receptor protein-tyrosine kinase</fullName>
        <ecNumber evidence="2">2.7.10.1</ecNumber>
    </recommendedName>
</protein>
<evidence type="ECO:0000256" key="15">
    <source>
        <dbReference type="SAM" id="MobiDB-lite"/>
    </source>
</evidence>
<keyword evidence="7" id="KW-0418">Kinase</keyword>
<evidence type="ECO:0000313" key="17">
    <source>
        <dbReference type="EMBL" id="CAH1245961.1"/>
    </source>
</evidence>
<dbReference type="FunFam" id="1.10.510.10:FF:000190">
    <property type="entry name" value="Proto-oncogene tyrosine-protein kinase receptor Ret"/>
    <property type="match status" value="1"/>
</dbReference>
<keyword evidence="9" id="KW-1133">Transmembrane helix</keyword>
<dbReference type="EMBL" id="OV696700">
    <property type="protein sequence ID" value="CAH1245961.1"/>
    <property type="molecule type" value="Genomic_DNA"/>
</dbReference>
<evidence type="ECO:0000259" key="16">
    <source>
        <dbReference type="PROSITE" id="PS50011"/>
    </source>
</evidence>
<evidence type="ECO:0000256" key="2">
    <source>
        <dbReference type="ARBA" id="ARBA00011902"/>
    </source>
</evidence>
<feature type="domain" description="Protein kinase" evidence="16">
    <location>
        <begin position="943"/>
        <end position="1230"/>
    </location>
</feature>
<dbReference type="GO" id="GO:0004714">
    <property type="term" value="F:transmembrane receptor protein tyrosine kinase activity"/>
    <property type="evidence" value="ECO:0007669"/>
    <property type="project" value="UniProtKB-EC"/>
</dbReference>
<dbReference type="GO" id="GO:0043235">
    <property type="term" value="C:receptor complex"/>
    <property type="evidence" value="ECO:0007669"/>
    <property type="project" value="TreeGrafter"/>
</dbReference>
<dbReference type="SMART" id="SM00219">
    <property type="entry name" value="TyrKc"/>
    <property type="match status" value="1"/>
</dbReference>
<keyword evidence="11" id="KW-0829">Tyrosine-protein kinase</keyword>
<dbReference type="AlphaFoldDB" id="A0A8K0EAF7"/>
<dbReference type="PROSITE" id="PS50011">
    <property type="entry name" value="PROTEIN_KINASE_DOM"/>
    <property type="match status" value="1"/>
</dbReference>
<dbReference type="Pfam" id="PF07714">
    <property type="entry name" value="PK_Tyr_Ser-Thr"/>
    <property type="match status" value="1"/>
</dbReference>
<dbReference type="PROSITE" id="PS00107">
    <property type="entry name" value="PROTEIN_KINASE_ATP"/>
    <property type="match status" value="1"/>
</dbReference>
<dbReference type="Gene3D" id="1.10.510.10">
    <property type="entry name" value="Transferase(Phosphotransferase) domain 1"/>
    <property type="match status" value="1"/>
</dbReference>
<dbReference type="InterPro" id="IPR017441">
    <property type="entry name" value="Protein_kinase_ATP_BS"/>
</dbReference>
<dbReference type="InterPro" id="IPR011009">
    <property type="entry name" value="Kinase-like_dom_sf"/>
</dbReference>
<keyword evidence="4" id="KW-0812">Transmembrane</keyword>
<dbReference type="Pfam" id="PF22540">
    <property type="entry name" value="RET_CRD"/>
    <property type="match status" value="1"/>
</dbReference>
<keyword evidence="12" id="KW-0325">Glycoprotein</keyword>
<keyword evidence="10" id="KW-0472">Membrane</keyword>
<dbReference type="GO" id="GO:0005886">
    <property type="term" value="C:plasma membrane"/>
    <property type="evidence" value="ECO:0007669"/>
    <property type="project" value="TreeGrafter"/>
</dbReference>
<keyword evidence="18" id="KW-1185">Reference proteome</keyword>
<dbReference type="EC" id="2.7.10.1" evidence="2"/>
<dbReference type="Gene3D" id="3.30.200.20">
    <property type="entry name" value="Phosphorylase Kinase, domain 1"/>
    <property type="match status" value="1"/>
</dbReference>
<evidence type="ECO:0000256" key="6">
    <source>
        <dbReference type="ARBA" id="ARBA00022741"/>
    </source>
</evidence>
<dbReference type="PROSITE" id="PS00109">
    <property type="entry name" value="PROTEIN_KINASE_TYR"/>
    <property type="match status" value="1"/>
</dbReference>
<dbReference type="InterPro" id="IPR020635">
    <property type="entry name" value="Tyr_kinase_cat_dom"/>
</dbReference>
<evidence type="ECO:0000256" key="11">
    <source>
        <dbReference type="ARBA" id="ARBA00023137"/>
    </source>
</evidence>
<dbReference type="SMART" id="SM00220">
    <property type="entry name" value="S_TKc"/>
    <property type="match status" value="1"/>
</dbReference>
<dbReference type="InterPro" id="IPR000477">
    <property type="entry name" value="RT_dom"/>
</dbReference>
<evidence type="ECO:0000256" key="7">
    <source>
        <dbReference type="ARBA" id="ARBA00022777"/>
    </source>
</evidence>
<evidence type="ECO:0000313" key="18">
    <source>
        <dbReference type="Proteomes" id="UP000838412"/>
    </source>
</evidence>
<dbReference type="CDD" id="cd11304">
    <property type="entry name" value="Cadherin_repeat"/>
    <property type="match status" value="1"/>
</dbReference>
<dbReference type="InterPro" id="IPR055162">
    <property type="entry name" value="RET_CRD"/>
</dbReference>
<dbReference type="Proteomes" id="UP000838412">
    <property type="component" value="Chromosome 15"/>
</dbReference>
<evidence type="ECO:0000256" key="3">
    <source>
        <dbReference type="ARBA" id="ARBA00022679"/>
    </source>
</evidence>
<evidence type="ECO:0000256" key="13">
    <source>
        <dbReference type="ARBA" id="ARBA00051243"/>
    </source>
</evidence>
<keyword evidence="5" id="KW-0732">Signal</keyword>
<proteinExistence type="predicted"/>
<keyword evidence="6 14" id="KW-0547">Nucleotide-binding</keyword>
<dbReference type="InterPro" id="IPR000719">
    <property type="entry name" value="Prot_kinase_dom"/>
</dbReference>
<evidence type="ECO:0000256" key="8">
    <source>
        <dbReference type="ARBA" id="ARBA00022840"/>
    </source>
</evidence>
<dbReference type="PANTHER" id="PTHR24416">
    <property type="entry name" value="TYROSINE-PROTEIN KINASE RECEPTOR"/>
    <property type="match status" value="1"/>
</dbReference>
<feature type="binding site" evidence="14">
    <location>
        <position position="977"/>
    </location>
    <ligand>
        <name>ATP</name>
        <dbReference type="ChEBI" id="CHEBI:30616"/>
    </ligand>
</feature>
<evidence type="ECO:0000256" key="12">
    <source>
        <dbReference type="ARBA" id="ARBA00023180"/>
    </source>
</evidence>
<evidence type="ECO:0000256" key="1">
    <source>
        <dbReference type="ARBA" id="ARBA00004479"/>
    </source>
</evidence>
<organism evidence="17 18">
    <name type="scientific">Branchiostoma lanceolatum</name>
    <name type="common">Common lancelet</name>
    <name type="synonym">Amphioxus lanceolatum</name>
    <dbReference type="NCBI Taxonomy" id="7740"/>
    <lineage>
        <taxon>Eukaryota</taxon>
        <taxon>Metazoa</taxon>
        <taxon>Chordata</taxon>
        <taxon>Cephalochordata</taxon>
        <taxon>Leptocardii</taxon>
        <taxon>Amphioxiformes</taxon>
        <taxon>Branchiostomatidae</taxon>
        <taxon>Branchiostoma</taxon>
    </lineage>
</organism>
<dbReference type="FunFam" id="3.30.200.20:FF:000234">
    <property type="entry name" value="Proto-oncogene tyrosine-protein kinase receptor Ret"/>
    <property type="match status" value="1"/>
</dbReference>
<evidence type="ECO:0000256" key="4">
    <source>
        <dbReference type="ARBA" id="ARBA00022692"/>
    </source>
</evidence>
<evidence type="ECO:0000256" key="5">
    <source>
        <dbReference type="ARBA" id="ARBA00022729"/>
    </source>
</evidence>
<keyword evidence="3" id="KW-0808">Transferase</keyword>
<evidence type="ECO:0000256" key="9">
    <source>
        <dbReference type="ARBA" id="ARBA00022989"/>
    </source>
</evidence>
<sequence>MGVPGTLLDTYLFWKNTVPYMMNGEYSVRLTWKDTSADSLQAENVASLNFTIIVNPIQLQFENRTYKAKVDTRATKFTRVQQLLVDAAPVGGSITYSIASSTERDQGVFRIHPITGNIYLQNETLFSLQAPGVFPYEVRAYDPTTNQTAITRIDIKASIQAPEEDGDYSTICDTSLCASHMNADDCRKGCGPGSANGRCQWRSQLRKRMSRRFATCSPDFRTCPDFVCDRMEQDHPELCPQDCALCSGNGLHQVVNVPTRYEATLDLILTNLNDFYHPPTATSPLGRGDHNIVLLKPKHQLVTNKTTKRQTRPMTESNLRSFGQWITQYQWDDVLEAQGTQNKTSTFYRILTQAIDTHFPSKVVKTHAQDKPWISPVIKNAIKLRHRAFEEQDWATWRTLRNKVQRAIKRAKSEFYRNRVQKLKKENPSAWYKELKVLTGTQRKEMAVRVQDKRGTSSTWLLTDFSKAFDLVDHTTAICHLLELGVRLEIVPWIASFHTDRSQTTRYQGALSQVKRLTCGLAQGTKLGPIVFIAHVNKIADNMKAQSWAFVDDLNLVEARLISHPVKLQDDLNTLSTWTETNKMKLNPGKCKVMQVCFVRNPPPPPILTINGHELEVVSTAKCLGVTFQSDLKWNVQVMEMTKKGKQRLYLLCRLRQFQLPTHDLLTVYTCFVRPVLEYATPLWHPGLTNSQRRKIENIQVRATKIILGKNFHSYSAACEALGLQTLENRRVSLCLRFAQKLYMSEQYRHWLPRSRGEMNEISGLARMNEDHTPARGVGAAAGPCHCGTPRSCICAPGITGEASIPSIKTPEDTQQEPTRPPDNAIYKHATSKNKSPEEKKQSIPTCPFGCQLAIGLGVAVAVSAAVAGVILSRRLSKAPPRDAQEDDDTPNFAVPSMYVNSTYRYRRPSIWDPLFPDTVVASGGYYPLSWVDAKWEIPRENIVLGETIGEGEFGKVVKAQATNVANVKGVSTVAVKMLKDYASASEMRDLISELELLAQVSHPNVIKLIGACTEHGPVYVIVEYAKHGCLRDFLRSKRKDAVLFLDDDFPNINNDEDSLMPKDLLSFAWQITKGMQYLAEMKLVHRDLATRNVLVTDRYVMKISDFGLTRDVYEEDAYMKKSKGRVPVKWLAIESLFDNIYTTKSDVWAFGVLLWEIVTLGATPYPGIPPERVCELLKTGFRMLRPTGCSEELYAIMLKCWQENSEARPTFSELCTELDCMLSKNREYLAIVPDTTKVSDVKNGNVNQWVADSLAHIQRGKTSS</sequence>
<evidence type="ECO:0000256" key="14">
    <source>
        <dbReference type="PROSITE-ProRule" id="PRU10141"/>
    </source>
</evidence>
<evidence type="ECO:0000256" key="10">
    <source>
        <dbReference type="ARBA" id="ARBA00023136"/>
    </source>
</evidence>
<feature type="region of interest" description="Disordered" evidence="15">
    <location>
        <begin position="805"/>
        <end position="844"/>
    </location>
</feature>
<comment type="subcellular location">
    <subcellularLocation>
        <location evidence="1">Membrane</location>
        <topology evidence="1">Single-pass type I membrane protein</topology>
    </subcellularLocation>
</comment>
<accession>A0A8K0EAF7</accession>
<dbReference type="SUPFAM" id="SSF56112">
    <property type="entry name" value="Protein kinase-like (PK-like)"/>
    <property type="match status" value="1"/>
</dbReference>
<name>A0A8K0EAF7_BRALA</name>
<dbReference type="GO" id="GO:0005524">
    <property type="term" value="F:ATP binding"/>
    <property type="evidence" value="ECO:0007669"/>
    <property type="project" value="UniProtKB-UniRule"/>
</dbReference>
<gene>
    <name evidence="17" type="primary">RET</name>
    <name evidence="17" type="ORF">BLAG_LOCUS8136</name>
</gene>
<dbReference type="InterPro" id="IPR001245">
    <property type="entry name" value="Ser-Thr/Tyr_kinase_cat_dom"/>
</dbReference>
<dbReference type="Pfam" id="PF00078">
    <property type="entry name" value="RVT_1"/>
    <property type="match status" value="1"/>
</dbReference>